<proteinExistence type="predicted"/>
<evidence type="ECO:0000313" key="1">
    <source>
        <dbReference type="EMBL" id="KAK7329162.1"/>
    </source>
</evidence>
<keyword evidence="2" id="KW-1185">Reference proteome</keyword>
<organism evidence="1 2">
    <name type="scientific">Canavalia gladiata</name>
    <name type="common">Sword bean</name>
    <name type="synonym">Dolichos gladiatus</name>
    <dbReference type="NCBI Taxonomy" id="3824"/>
    <lineage>
        <taxon>Eukaryota</taxon>
        <taxon>Viridiplantae</taxon>
        <taxon>Streptophyta</taxon>
        <taxon>Embryophyta</taxon>
        <taxon>Tracheophyta</taxon>
        <taxon>Spermatophyta</taxon>
        <taxon>Magnoliopsida</taxon>
        <taxon>eudicotyledons</taxon>
        <taxon>Gunneridae</taxon>
        <taxon>Pentapetalae</taxon>
        <taxon>rosids</taxon>
        <taxon>fabids</taxon>
        <taxon>Fabales</taxon>
        <taxon>Fabaceae</taxon>
        <taxon>Papilionoideae</taxon>
        <taxon>50 kb inversion clade</taxon>
        <taxon>NPAAA clade</taxon>
        <taxon>indigoferoid/millettioid clade</taxon>
        <taxon>Phaseoleae</taxon>
        <taxon>Canavalia</taxon>
    </lineage>
</organism>
<accession>A0AAN9QBL0</accession>
<gene>
    <name evidence="1" type="ORF">VNO77_23311</name>
</gene>
<name>A0AAN9QBL0_CANGL</name>
<protein>
    <submittedName>
        <fullName evidence="1">Uncharacterized protein</fullName>
    </submittedName>
</protein>
<dbReference type="EMBL" id="JAYMYQ010000005">
    <property type="protein sequence ID" value="KAK7329162.1"/>
    <property type="molecule type" value="Genomic_DNA"/>
</dbReference>
<dbReference type="Proteomes" id="UP001367508">
    <property type="component" value="Unassembled WGS sequence"/>
</dbReference>
<reference evidence="1 2" key="1">
    <citation type="submission" date="2024-01" db="EMBL/GenBank/DDBJ databases">
        <title>The genomes of 5 underutilized Papilionoideae crops provide insights into root nodulation and disease resistanc.</title>
        <authorList>
            <person name="Jiang F."/>
        </authorList>
    </citation>
    <scope>NUCLEOTIDE SEQUENCE [LARGE SCALE GENOMIC DNA]</scope>
    <source>
        <strain evidence="1">LVBAO_FW01</strain>
        <tissue evidence="1">Leaves</tissue>
    </source>
</reference>
<dbReference type="AlphaFoldDB" id="A0AAN9QBL0"/>
<comment type="caution">
    <text evidence="1">The sequence shown here is derived from an EMBL/GenBank/DDBJ whole genome shotgun (WGS) entry which is preliminary data.</text>
</comment>
<evidence type="ECO:0000313" key="2">
    <source>
        <dbReference type="Proteomes" id="UP001367508"/>
    </source>
</evidence>
<sequence>MLLEVALGFILEIDCSKVLIKFKGSVDGKTNNMHLGRDLFSGQISYSLSTTSTIAKSLLRYLCFLVFDLFDEDACLWIGYAQALAITAALKIGLATITIGNSLA</sequence>